<evidence type="ECO:0000313" key="1">
    <source>
        <dbReference type="EMBL" id="KRX17399.1"/>
    </source>
</evidence>
<accession>A0A0V0RSK6</accession>
<name>A0A0V0RSK6_9BILA</name>
<dbReference type="Proteomes" id="UP000054630">
    <property type="component" value="Unassembled WGS sequence"/>
</dbReference>
<gene>
    <name evidence="1" type="ORF">T07_5667</name>
</gene>
<protein>
    <submittedName>
        <fullName evidence="1">Uncharacterized protein</fullName>
    </submittedName>
</protein>
<dbReference type="OrthoDB" id="5941165at2759"/>
<evidence type="ECO:0000313" key="2">
    <source>
        <dbReference type="Proteomes" id="UP000054630"/>
    </source>
</evidence>
<sequence>LNHLSVLLIRCQGSSRRNHDVLYHLKMKQDRFSIFLTEYERVLGITRQIHGETQVITVYSLLKMNNTSRSSLQKHAHTRKPTLPHDGMDQVLDVDSRLANCYIPSIPATNRWAVACFSCGAAELEPC</sequence>
<organism evidence="1 2">
    <name type="scientific">Trichinella nelsoni</name>
    <dbReference type="NCBI Taxonomy" id="6336"/>
    <lineage>
        <taxon>Eukaryota</taxon>
        <taxon>Metazoa</taxon>
        <taxon>Ecdysozoa</taxon>
        <taxon>Nematoda</taxon>
        <taxon>Enoplea</taxon>
        <taxon>Dorylaimia</taxon>
        <taxon>Trichinellida</taxon>
        <taxon>Trichinellidae</taxon>
        <taxon>Trichinella</taxon>
    </lineage>
</organism>
<dbReference type="EMBL" id="JYDL01000088">
    <property type="protein sequence ID" value="KRX17399.1"/>
    <property type="molecule type" value="Genomic_DNA"/>
</dbReference>
<reference evidence="1 2" key="1">
    <citation type="submission" date="2015-01" db="EMBL/GenBank/DDBJ databases">
        <title>Evolution of Trichinella species and genotypes.</title>
        <authorList>
            <person name="Korhonen P.K."/>
            <person name="Edoardo P."/>
            <person name="Giuseppe L.R."/>
            <person name="Gasser R.B."/>
        </authorList>
    </citation>
    <scope>NUCLEOTIDE SEQUENCE [LARGE SCALE GENOMIC DNA]</scope>
    <source>
        <strain evidence="1">ISS37</strain>
    </source>
</reference>
<feature type="non-terminal residue" evidence="1">
    <location>
        <position position="1"/>
    </location>
</feature>
<proteinExistence type="predicted"/>
<dbReference type="AlphaFoldDB" id="A0A0V0RSK6"/>
<comment type="caution">
    <text evidence="1">The sequence shown here is derived from an EMBL/GenBank/DDBJ whole genome shotgun (WGS) entry which is preliminary data.</text>
</comment>
<keyword evidence="2" id="KW-1185">Reference proteome</keyword>